<dbReference type="OrthoDB" id="10251412at2759"/>
<name>A0A6A5R409_9PLEO</name>
<reference evidence="4" key="1">
    <citation type="journal article" date="2020" name="Stud. Mycol.">
        <title>101 Dothideomycetes genomes: a test case for predicting lifestyles and emergence of pathogens.</title>
        <authorList>
            <person name="Haridas S."/>
            <person name="Albert R."/>
            <person name="Binder M."/>
            <person name="Bloem J."/>
            <person name="Labutti K."/>
            <person name="Salamov A."/>
            <person name="Andreopoulos B."/>
            <person name="Baker S."/>
            <person name="Barry K."/>
            <person name="Bills G."/>
            <person name="Bluhm B."/>
            <person name="Cannon C."/>
            <person name="Castanera R."/>
            <person name="Culley D."/>
            <person name="Daum C."/>
            <person name="Ezra D."/>
            <person name="Gonzalez J."/>
            <person name="Henrissat B."/>
            <person name="Kuo A."/>
            <person name="Liang C."/>
            <person name="Lipzen A."/>
            <person name="Lutzoni F."/>
            <person name="Magnuson J."/>
            <person name="Mondo S."/>
            <person name="Nolan M."/>
            <person name="Ohm R."/>
            <person name="Pangilinan J."/>
            <person name="Park H.-J."/>
            <person name="Ramirez L."/>
            <person name="Alfaro M."/>
            <person name="Sun H."/>
            <person name="Tritt A."/>
            <person name="Yoshinaga Y."/>
            <person name="Zwiers L.-H."/>
            <person name="Turgeon B."/>
            <person name="Goodwin S."/>
            <person name="Spatafora J."/>
            <person name="Crous P."/>
            <person name="Grigoriev I."/>
        </authorList>
    </citation>
    <scope>NUCLEOTIDE SEQUENCE</scope>
    <source>
        <strain evidence="4">CBS 183.55</strain>
    </source>
</reference>
<dbReference type="InterPro" id="IPR003960">
    <property type="entry name" value="ATPase_AAA_CS"/>
</dbReference>
<dbReference type="GeneID" id="54347209"/>
<dbReference type="InterPro" id="IPR050747">
    <property type="entry name" value="Mitochondrial_chaperone_BCS1"/>
</dbReference>
<dbReference type="GO" id="GO:0005524">
    <property type="term" value="F:ATP binding"/>
    <property type="evidence" value="ECO:0007669"/>
    <property type="project" value="UniProtKB-KW"/>
</dbReference>
<dbReference type="RefSeq" id="XP_033443064.1">
    <property type="nucleotide sequence ID" value="XM_033589562.1"/>
</dbReference>
<dbReference type="Proteomes" id="UP000800082">
    <property type="component" value="Unassembled WGS sequence"/>
</dbReference>
<dbReference type="PANTHER" id="PTHR23070">
    <property type="entry name" value="BCS1 AAA-TYPE ATPASE"/>
    <property type="match status" value="1"/>
</dbReference>
<gene>
    <name evidence="4" type="ORF">M421DRAFT_349442</name>
</gene>
<keyword evidence="1" id="KW-0547">Nucleotide-binding</keyword>
<dbReference type="InterPro" id="IPR003959">
    <property type="entry name" value="ATPase_AAA_core"/>
</dbReference>
<dbReference type="SUPFAM" id="SSF52540">
    <property type="entry name" value="P-loop containing nucleoside triphosphate hydrolases"/>
    <property type="match status" value="1"/>
</dbReference>
<dbReference type="Gene3D" id="3.40.50.300">
    <property type="entry name" value="P-loop containing nucleotide triphosphate hydrolases"/>
    <property type="match status" value="1"/>
</dbReference>
<keyword evidence="5" id="KW-1185">Reference proteome</keyword>
<dbReference type="GO" id="GO:0016887">
    <property type="term" value="F:ATP hydrolysis activity"/>
    <property type="evidence" value="ECO:0007669"/>
    <property type="project" value="InterPro"/>
</dbReference>
<keyword evidence="1" id="KW-0067">ATP-binding</keyword>
<dbReference type="EMBL" id="ML979015">
    <property type="protein sequence ID" value="KAF1922811.1"/>
    <property type="molecule type" value="Genomic_DNA"/>
</dbReference>
<dbReference type="PROSITE" id="PS00674">
    <property type="entry name" value="AAA"/>
    <property type="match status" value="1"/>
</dbReference>
<accession>A0A6A5R409</accession>
<evidence type="ECO:0000259" key="3">
    <source>
        <dbReference type="Pfam" id="PF00004"/>
    </source>
</evidence>
<feature type="compositionally biased region" description="Polar residues" evidence="2">
    <location>
        <begin position="1"/>
        <end position="20"/>
    </location>
</feature>
<proteinExistence type="inferred from homology"/>
<protein>
    <recommendedName>
        <fullName evidence="3">ATPase AAA-type core domain-containing protein</fullName>
    </recommendedName>
</protein>
<dbReference type="InterPro" id="IPR027417">
    <property type="entry name" value="P-loop_NTPase"/>
</dbReference>
<sequence>MKKLSQQEQRSLPQDMNYESNPEDYCRTHDIEIEPEHSFVTPSGLLNVLDGSRAKEGRFVILTTNSPKTLDKALARKGRMEMVLHIGYSCPGSAASMLKRMFNTDLTFHIPEGELERLAERFAKIPKNMSTPCAIVNYCRSYRK</sequence>
<dbReference type="AlphaFoldDB" id="A0A6A5R409"/>
<organism evidence="4 5">
    <name type="scientific">Didymella exigua CBS 183.55</name>
    <dbReference type="NCBI Taxonomy" id="1150837"/>
    <lineage>
        <taxon>Eukaryota</taxon>
        <taxon>Fungi</taxon>
        <taxon>Dikarya</taxon>
        <taxon>Ascomycota</taxon>
        <taxon>Pezizomycotina</taxon>
        <taxon>Dothideomycetes</taxon>
        <taxon>Pleosporomycetidae</taxon>
        <taxon>Pleosporales</taxon>
        <taxon>Pleosporineae</taxon>
        <taxon>Didymellaceae</taxon>
        <taxon>Didymella</taxon>
    </lineage>
</organism>
<comment type="similarity">
    <text evidence="1">Belongs to the AAA ATPase family.</text>
</comment>
<feature type="domain" description="ATPase AAA-type core" evidence="3">
    <location>
        <begin position="43"/>
        <end position="87"/>
    </location>
</feature>
<dbReference type="Pfam" id="PF00004">
    <property type="entry name" value="AAA"/>
    <property type="match status" value="1"/>
</dbReference>
<evidence type="ECO:0000256" key="1">
    <source>
        <dbReference type="RuleBase" id="RU003651"/>
    </source>
</evidence>
<feature type="region of interest" description="Disordered" evidence="2">
    <location>
        <begin position="1"/>
        <end position="21"/>
    </location>
</feature>
<evidence type="ECO:0000256" key="2">
    <source>
        <dbReference type="SAM" id="MobiDB-lite"/>
    </source>
</evidence>
<evidence type="ECO:0000313" key="4">
    <source>
        <dbReference type="EMBL" id="KAF1922811.1"/>
    </source>
</evidence>
<evidence type="ECO:0000313" key="5">
    <source>
        <dbReference type="Proteomes" id="UP000800082"/>
    </source>
</evidence>